<name>A0A8J6Z845_9RHOB</name>
<reference evidence="1" key="1">
    <citation type="submission" date="2020-09" db="EMBL/GenBank/DDBJ databases">
        <title>A novel bacterium of genus Mangrovicoccus, isolated from South China Sea.</title>
        <authorList>
            <person name="Huang H."/>
            <person name="Mo K."/>
            <person name="Hu Y."/>
        </authorList>
    </citation>
    <scope>NUCLEOTIDE SEQUENCE</scope>
    <source>
        <strain evidence="1">HB182678</strain>
    </source>
</reference>
<dbReference type="AlphaFoldDB" id="A0A8J6Z845"/>
<accession>A0A8J6Z845</accession>
<proteinExistence type="predicted"/>
<evidence type="ECO:0008006" key="3">
    <source>
        <dbReference type="Google" id="ProtNLM"/>
    </source>
</evidence>
<evidence type="ECO:0000313" key="2">
    <source>
        <dbReference type="Proteomes" id="UP000609121"/>
    </source>
</evidence>
<dbReference type="Proteomes" id="UP000609121">
    <property type="component" value="Unassembled WGS sequence"/>
</dbReference>
<dbReference type="RefSeq" id="WP_193180347.1">
    <property type="nucleotide sequence ID" value="NZ_JACVXA010000010.1"/>
</dbReference>
<sequence>MPPIPAPQDHLDATLRQHGFRAGSGAFLSALDEALDAVRPPRPARLSGAEQAALASVGAFPAAADEGPGLQAAALRMALLEESLGVAEAARLCGVRDSRIRQRLIEGSLLGLRAVSGRDAWRLPALQFEAGRELPGLARVLKARPGAADPLAAARFLITPQPDLETGSGGAMTPRDWLILGGDPAAVAALFAQI</sequence>
<gene>
    <name evidence="1" type="ORF">ICN82_05050</name>
</gene>
<evidence type="ECO:0000313" key="1">
    <source>
        <dbReference type="EMBL" id="MBE3637571.1"/>
    </source>
</evidence>
<dbReference type="EMBL" id="JACVXA010000010">
    <property type="protein sequence ID" value="MBE3637571.1"/>
    <property type="molecule type" value="Genomic_DNA"/>
</dbReference>
<protein>
    <recommendedName>
        <fullName evidence="3">DNA-binding protein</fullName>
    </recommendedName>
</protein>
<comment type="caution">
    <text evidence="1">The sequence shown here is derived from an EMBL/GenBank/DDBJ whole genome shotgun (WGS) entry which is preliminary data.</text>
</comment>
<organism evidence="1 2">
    <name type="scientific">Mangrovicoccus algicola</name>
    <dbReference type="NCBI Taxonomy" id="2771008"/>
    <lineage>
        <taxon>Bacteria</taxon>
        <taxon>Pseudomonadati</taxon>
        <taxon>Pseudomonadota</taxon>
        <taxon>Alphaproteobacteria</taxon>
        <taxon>Rhodobacterales</taxon>
        <taxon>Paracoccaceae</taxon>
        <taxon>Mangrovicoccus</taxon>
    </lineage>
</organism>
<keyword evidence="2" id="KW-1185">Reference proteome</keyword>